<keyword evidence="3" id="KW-1185">Reference proteome</keyword>
<evidence type="ECO:0000313" key="2">
    <source>
        <dbReference type="EMBL" id="CCV06204.1"/>
    </source>
</evidence>
<dbReference type="EMBL" id="CAUM01000095">
    <property type="protein sequence ID" value="CCV06204.1"/>
    <property type="molecule type" value="Genomic_DNA"/>
</dbReference>
<evidence type="ECO:0000256" key="1">
    <source>
        <dbReference type="SAM" id="MobiDB-lite"/>
    </source>
</evidence>
<accession>M5EN82</accession>
<dbReference type="Gene3D" id="3.10.10.10">
    <property type="entry name" value="HIV Type 1 Reverse Transcriptase, subunit A, domain 1"/>
    <property type="match status" value="1"/>
</dbReference>
<reference evidence="2 3" key="1">
    <citation type="submission" date="2013-02" db="EMBL/GenBank/DDBJ databases">
        <authorList>
            <person name="Genoscope - CEA"/>
        </authorList>
    </citation>
    <scope>NUCLEOTIDE SEQUENCE [LARGE SCALE GENOMIC DNA]</scope>
    <source>
        <strain evidence="2 3">STM 2683</strain>
    </source>
</reference>
<dbReference type="PROSITE" id="PS51257">
    <property type="entry name" value="PROKAR_LIPOPROTEIN"/>
    <property type="match status" value="1"/>
</dbReference>
<sequence length="111" mass="11284">MRMTFKQAIVGTTLSGVLAGLTGCTSLIPPEPTPLVETSPPKVVRRVPVEQRVVRRAPVEQKVVKAAPKRVVKKKVIKPVEEEPVAAPVVIVPSSGGGGGGGGTGGGGWGG</sequence>
<proteinExistence type="predicted"/>
<evidence type="ECO:0000313" key="3">
    <source>
        <dbReference type="Proteomes" id="UP000012062"/>
    </source>
</evidence>
<evidence type="ECO:0008006" key="4">
    <source>
        <dbReference type="Google" id="ProtNLM"/>
    </source>
</evidence>
<comment type="caution">
    <text evidence="2">The sequence shown here is derived from an EMBL/GenBank/DDBJ whole genome shotgun (WGS) entry which is preliminary data.</text>
</comment>
<dbReference type="AlphaFoldDB" id="M5EN82"/>
<feature type="compositionally biased region" description="Gly residues" evidence="1">
    <location>
        <begin position="95"/>
        <end position="111"/>
    </location>
</feature>
<organism evidence="2 3">
    <name type="scientific">Mesorhizobium metallidurans STM 2683</name>
    <dbReference type="NCBI Taxonomy" id="1297569"/>
    <lineage>
        <taxon>Bacteria</taxon>
        <taxon>Pseudomonadati</taxon>
        <taxon>Pseudomonadota</taxon>
        <taxon>Alphaproteobacteria</taxon>
        <taxon>Hyphomicrobiales</taxon>
        <taxon>Phyllobacteriaceae</taxon>
        <taxon>Mesorhizobium</taxon>
    </lineage>
</organism>
<feature type="region of interest" description="Disordered" evidence="1">
    <location>
        <begin position="91"/>
        <end position="111"/>
    </location>
</feature>
<protein>
    <recommendedName>
        <fullName evidence="4">Lipoprotein</fullName>
    </recommendedName>
</protein>
<name>M5EN82_9HYPH</name>
<dbReference type="Proteomes" id="UP000012062">
    <property type="component" value="Unassembled WGS sequence"/>
</dbReference>
<gene>
    <name evidence="2" type="ORF">MESS2_30005</name>
</gene>